<name>A0A1G9VTX6_9BACT</name>
<dbReference type="SUPFAM" id="SSF52172">
    <property type="entry name" value="CheY-like"/>
    <property type="match status" value="1"/>
</dbReference>
<dbReference type="Proteomes" id="UP000198510">
    <property type="component" value="Unassembled WGS sequence"/>
</dbReference>
<dbReference type="SMART" id="SM00421">
    <property type="entry name" value="HTH_LUXR"/>
    <property type="match status" value="1"/>
</dbReference>
<dbReference type="GO" id="GO:0003677">
    <property type="term" value="F:DNA binding"/>
    <property type="evidence" value="ECO:0007669"/>
    <property type="project" value="UniProtKB-KW"/>
</dbReference>
<evidence type="ECO:0000313" key="7">
    <source>
        <dbReference type="Proteomes" id="UP000198510"/>
    </source>
</evidence>
<dbReference type="CDD" id="cd17535">
    <property type="entry name" value="REC_NarL-like"/>
    <property type="match status" value="1"/>
</dbReference>
<dbReference type="PANTHER" id="PTHR43214:SF43">
    <property type="entry name" value="TWO-COMPONENT RESPONSE REGULATOR"/>
    <property type="match status" value="1"/>
</dbReference>
<dbReference type="Pfam" id="PF00196">
    <property type="entry name" value="GerE"/>
    <property type="match status" value="1"/>
</dbReference>
<evidence type="ECO:0000256" key="2">
    <source>
        <dbReference type="ARBA" id="ARBA00023125"/>
    </source>
</evidence>
<protein>
    <submittedName>
        <fullName evidence="6">DNA-binding response regulator, NarL/FixJ family, contains REC and HTH domains</fullName>
    </submittedName>
</protein>
<dbReference type="PROSITE" id="PS50110">
    <property type="entry name" value="RESPONSE_REGULATORY"/>
    <property type="match status" value="1"/>
</dbReference>
<evidence type="ECO:0000259" key="5">
    <source>
        <dbReference type="PROSITE" id="PS50110"/>
    </source>
</evidence>
<dbReference type="GO" id="GO:0006355">
    <property type="term" value="P:regulation of DNA-templated transcription"/>
    <property type="evidence" value="ECO:0007669"/>
    <property type="project" value="InterPro"/>
</dbReference>
<keyword evidence="1 3" id="KW-0597">Phosphoprotein</keyword>
<dbReference type="InterPro" id="IPR016032">
    <property type="entry name" value="Sig_transdc_resp-reg_C-effctor"/>
</dbReference>
<dbReference type="OrthoDB" id="9797341at2"/>
<dbReference type="InterPro" id="IPR000792">
    <property type="entry name" value="Tscrpt_reg_LuxR_C"/>
</dbReference>
<accession>A0A1G9VTX6</accession>
<evidence type="ECO:0000259" key="4">
    <source>
        <dbReference type="PROSITE" id="PS50043"/>
    </source>
</evidence>
<reference evidence="6 7" key="1">
    <citation type="submission" date="2016-10" db="EMBL/GenBank/DDBJ databases">
        <authorList>
            <person name="de Groot N.N."/>
        </authorList>
    </citation>
    <scope>NUCLEOTIDE SEQUENCE [LARGE SCALE GENOMIC DNA]</scope>
    <source>
        <strain evidence="6 7">DSM 25186</strain>
    </source>
</reference>
<dbReference type="GO" id="GO:0000160">
    <property type="term" value="P:phosphorelay signal transduction system"/>
    <property type="evidence" value="ECO:0007669"/>
    <property type="project" value="InterPro"/>
</dbReference>
<evidence type="ECO:0000256" key="3">
    <source>
        <dbReference type="PROSITE-ProRule" id="PRU00169"/>
    </source>
</evidence>
<organism evidence="6 7">
    <name type="scientific">Catalinimonas alkaloidigena</name>
    <dbReference type="NCBI Taxonomy" id="1075417"/>
    <lineage>
        <taxon>Bacteria</taxon>
        <taxon>Pseudomonadati</taxon>
        <taxon>Bacteroidota</taxon>
        <taxon>Cytophagia</taxon>
        <taxon>Cytophagales</taxon>
        <taxon>Catalimonadaceae</taxon>
        <taxon>Catalinimonas</taxon>
    </lineage>
</organism>
<dbReference type="InterPro" id="IPR039420">
    <property type="entry name" value="WalR-like"/>
</dbReference>
<feature type="domain" description="HTH luxR-type" evidence="4">
    <location>
        <begin position="143"/>
        <end position="208"/>
    </location>
</feature>
<keyword evidence="2 6" id="KW-0238">DNA-binding</keyword>
<dbReference type="InterPro" id="IPR011006">
    <property type="entry name" value="CheY-like_superfamily"/>
</dbReference>
<dbReference type="AlphaFoldDB" id="A0A1G9VTX6"/>
<dbReference type="Pfam" id="PF00072">
    <property type="entry name" value="Response_reg"/>
    <property type="match status" value="1"/>
</dbReference>
<dbReference type="SUPFAM" id="SSF46894">
    <property type="entry name" value="C-terminal effector domain of the bipartite response regulators"/>
    <property type="match status" value="1"/>
</dbReference>
<dbReference type="PANTHER" id="PTHR43214">
    <property type="entry name" value="TWO-COMPONENT RESPONSE REGULATOR"/>
    <property type="match status" value="1"/>
</dbReference>
<dbReference type="SMART" id="SM00448">
    <property type="entry name" value="REC"/>
    <property type="match status" value="1"/>
</dbReference>
<evidence type="ECO:0000313" key="6">
    <source>
        <dbReference type="EMBL" id="SDM75684.1"/>
    </source>
</evidence>
<dbReference type="InterPro" id="IPR001789">
    <property type="entry name" value="Sig_transdc_resp-reg_receiver"/>
</dbReference>
<dbReference type="PROSITE" id="PS50043">
    <property type="entry name" value="HTH_LUXR_2"/>
    <property type="match status" value="1"/>
</dbReference>
<dbReference type="InterPro" id="IPR036388">
    <property type="entry name" value="WH-like_DNA-bd_sf"/>
</dbReference>
<dbReference type="InterPro" id="IPR058245">
    <property type="entry name" value="NreC/VraR/RcsB-like_REC"/>
</dbReference>
<keyword evidence="7" id="KW-1185">Reference proteome</keyword>
<dbReference type="Gene3D" id="3.40.50.2300">
    <property type="match status" value="1"/>
</dbReference>
<dbReference type="Gene3D" id="1.10.10.10">
    <property type="entry name" value="Winged helix-like DNA-binding domain superfamily/Winged helix DNA-binding domain"/>
    <property type="match status" value="1"/>
</dbReference>
<dbReference type="PRINTS" id="PR00038">
    <property type="entry name" value="HTHLUXR"/>
</dbReference>
<dbReference type="EMBL" id="FNFO01000024">
    <property type="protein sequence ID" value="SDM75684.1"/>
    <property type="molecule type" value="Genomic_DNA"/>
</dbReference>
<sequence>MNKRTIYLADDHNIVAQGIAALLSQIDAVGDIHLFRNGQELFHACAAKVPDVVFLDLEMPVWDGRKTLVEVKKNYATVSCFILSMLNEKYIVEDCMDKGAAGYLHKDCTLQELSEAIHLPKGEVCYSKEVLKVLSGVKKTAAGHVLTEPLSDREKEILHWLCEGLSPREIGDKLFLSPRTVETHKTNIMQKFNVNSVGKLISTALKNKLV</sequence>
<gene>
    <name evidence="6" type="ORF">SAMN05421823_1247</name>
</gene>
<proteinExistence type="predicted"/>
<dbReference type="RefSeq" id="WP_089688835.1">
    <property type="nucleotide sequence ID" value="NZ_FNFO01000024.1"/>
</dbReference>
<feature type="modified residue" description="4-aspartylphosphate" evidence="3">
    <location>
        <position position="56"/>
    </location>
</feature>
<feature type="domain" description="Response regulatory" evidence="5">
    <location>
        <begin position="5"/>
        <end position="121"/>
    </location>
</feature>
<evidence type="ECO:0000256" key="1">
    <source>
        <dbReference type="ARBA" id="ARBA00022553"/>
    </source>
</evidence>
<dbReference type="STRING" id="1075417.SAMN05421823_1247"/>
<dbReference type="CDD" id="cd06170">
    <property type="entry name" value="LuxR_C_like"/>
    <property type="match status" value="1"/>
</dbReference>